<feature type="transmembrane region" description="Helical" evidence="8">
    <location>
        <begin position="88"/>
        <end position="107"/>
    </location>
</feature>
<feature type="transmembrane region" description="Helical" evidence="8">
    <location>
        <begin position="184"/>
        <end position="211"/>
    </location>
</feature>
<dbReference type="CDD" id="cd13962">
    <property type="entry name" value="PT_UbiA_UBIAD1"/>
    <property type="match status" value="1"/>
</dbReference>
<reference evidence="9" key="2">
    <citation type="submission" date="2020-09" db="EMBL/GenBank/DDBJ databases">
        <authorList>
            <person name="Sun Q."/>
            <person name="Ohkuma M."/>
        </authorList>
    </citation>
    <scope>NUCLEOTIDE SEQUENCE</scope>
    <source>
        <strain evidence="9">JCM 17251</strain>
    </source>
</reference>
<protein>
    <submittedName>
        <fullName evidence="9">1,4-dihydroxy-2-naphthoate octaprenyltransferase</fullName>
    </submittedName>
</protein>
<evidence type="ECO:0000256" key="2">
    <source>
        <dbReference type="ARBA" id="ARBA00004863"/>
    </source>
</evidence>
<feature type="transmembrane region" description="Helical" evidence="8">
    <location>
        <begin position="290"/>
        <end position="312"/>
    </location>
</feature>
<dbReference type="InterPro" id="IPR044878">
    <property type="entry name" value="UbiA_sf"/>
</dbReference>
<dbReference type="GO" id="GO:0042371">
    <property type="term" value="P:vitamin K biosynthetic process"/>
    <property type="evidence" value="ECO:0007669"/>
    <property type="project" value="TreeGrafter"/>
</dbReference>
<feature type="transmembrane region" description="Helical" evidence="8">
    <location>
        <begin position="12"/>
        <end position="32"/>
    </location>
</feature>
<reference evidence="9" key="1">
    <citation type="journal article" date="2014" name="Int. J. Syst. Evol. Microbiol.">
        <title>Complete genome sequence of Corynebacterium casei LMG S-19264T (=DSM 44701T), isolated from a smear-ripened cheese.</title>
        <authorList>
            <consortium name="US DOE Joint Genome Institute (JGI-PGF)"/>
            <person name="Walter F."/>
            <person name="Albersmeier A."/>
            <person name="Kalinowski J."/>
            <person name="Ruckert C."/>
        </authorList>
    </citation>
    <scope>NUCLEOTIDE SEQUENCE</scope>
    <source>
        <strain evidence="9">JCM 17251</strain>
    </source>
</reference>
<dbReference type="InterPro" id="IPR026046">
    <property type="entry name" value="UBIAD1"/>
</dbReference>
<name>A0A917Y0L8_9BACI</name>
<keyword evidence="4" id="KW-0808">Transferase</keyword>
<dbReference type="Pfam" id="PF01040">
    <property type="entry name" value="UbiA"/>
    <property type="match status" value="1"/>
</dbReference>
<dbReference type="PANTHER" id="PTHR13929:SF0">
    <property type="entry name" value="UBIA PRENYLTRANSFERASE DOMAIN-CONTAINING PROTEIN 1"/>
    <property type="match status" value="1"/>
</dbReference>
<keyword evidence="5 8" id="KW-0812">Transmembrane</keyword>
<dbReference type="NCBIfam" id="NF009926">
    <property type="entry name" value="PRK13387.1"/>
    <property type="match status" value="1"/>
</dbReference>
<proteinExistence type="predicted"/>
<dbReference type="EMBL" id="BMOS01000020">
    <property type="protein sequence ID" value="GGN61567.1"/>
    <property type="molecule type" value="Genomic_DNA"/>
</dbReference>
<keyword evidence="10" id="KW-1185">Reference proteome</keyword>
<evidence type="ECO:0000256" key="5">
    <source>
        <dbReference type="ARBA" id="ARBA00022692"/>
    </source>
</evidence>
<organism evidence="9 10">
    <name type="scientific">Oceanobacillus indicireducens</name>
    <dbReference type="NCBI Taxonomy" id="1004261"/>
    <lineage>
        <taxon>Bacteria</taxon>
        <taxon>Bacillati</taxon>
        <taxon>Bacillota</taxon>
        <taxon>Bacilli</taxon>
        <taxon>Bacillales</taxon>
        <taxon>Bacillaceae</taxon>
        <taxon>Oceanobacillus</taxon>
    </lineage>
</organism>
<feature type="transmembrane region" description="Helical" evidence="8">
    <location>
        <begin position="232"/>
        <end position="254"/>
    </location>
</feature>
<evidence type="ECO:0000313" key="9">
    <source>
        <dbReference type="EMBL" id="GGN61567.1"/>
    </source>
</evidence>
<dbReference type="PANTHER" id="PTHR13929">
    <property type="entry name" value="1,4-DIHYDROXY-2-NAPHTHOATE OCTAPRENYLTRANSFERASE"/>
    <property type="match status" value="1"/>
</dbReference>
<feature type="transmembrane region" description="Helical" evidence="8">
    <location>
        <begin position="144"/>
        <end position="164"/>
    </location>
</feature>
<evidence type="ECO:0000256" key="4">
    <source>
        <dbReference type="ARBA" id="ARBA00022679"/>
    </source>
</evidence>
<dbReference type="InterPro" id="IPR000537">
    <property type="entry name" value="UbiA_prenyltransferase"/>
</dbReference>
<evidence type="ECO:0000256" key="7">
    <source>
        <dbReference type="ARBA" id="ARBA00023136"/>
    </source>
</evidence>
<accession>A0A917Y0L8</accession>
<dbReference type="AlphaFoldDB" id="A0A917Y0L8"/>
<dbReference type="Gene3D" id="1.10.357.140">
    <property type="entry name" value="UbiA prenyltransferase"/>
    <property type="match status" value="1"/>
</dbReference>
<dbReference type="NCBIfam" id="NF004752">
    <property type="entry name" value="PRK06080.1-4"/>
    <property type="match status" value="1"/>
</dbReference>
<feature type="transmembrane region" description="Helical" evidence="8">
    <location>
        <begin position="113"/>
        <end position="132"/>
    </location>
</feature>
<dbReference type="GO" id="GO:0016020">
    <property type="term" value="C:membrane"/>
    <property type="evidence" value="ECO:0007669"/>
    <property type="project" value="UniProtKB-SubCell"/>
</dbReference>
<dbReference type="GO" id="GO:0004659">
    <property type="term" value="F:prenyltransferase activity"/>
    <property type="evidence" value="ECO:0007669"/>
    <property type="project" value="InterPro"/>
</dbReference>
<evidence type="ECO:0000256" key="6">
    <source>
        <dbReference type="ARBA" id="ARBA00022989"/>
    </source>
</evidence>
<dbReference type="Proteomes" id="UP000624041">
    <property type="component" value="Unassembled WGS sequence"/>
</dbReference>
<comment type="subcellular location">
    <subcellularLocation>
        <location evidence="1">Membrane</location>
        <topology evidence="1">Multi-pass membrane protein</topology>
    </subcellularLocation>
</comment>
<feature type="transmembrane region" description="Helical" evidence="8">
    <location>
        <begin position="260"/>
        <end position="278"/>
    </location>
</feature>
<evidence type="ECO:0000256" key="3">
    <source>
        <dbReference type="ARBA" id="ARBA00022428"/>
    </source>
</evidence>
<dbReference type="RefSeq" id="WP_188858122.1">
    <property type="nucleotide sequence ID" value="NZ_BMOS01000020.1"/>
</dbReference>
<evidence type="ECO:0000256" key="1">
    <source>
        <dbReference type="ARBA" id="ARBA00004141"/>
    </source>
</evidence>
<keyword evidence="6 8" id="KW-1133">Transmembrane helix</keyword>
<keyword evidence="7 8" id="KW-0472">Membrane</keyword>
<comment type="pathway">
    <text evidence="2">Quinol/quinone metabolism; menaquinone biosynthesis.</text>
</comment>
<evidence type="ECO:0000313" key="10">
    <source>
        <dbReference type="Proteomes" id="UP000624041"/>
    </source>
</evidence>
<dbReference type="GO" id="GO:0009234">
    <property type="term" value="P:menaquinone biosynthetic process"/>
    <property type="evidence" value="ECO:0007669"/>
    <property type="project" value="UniProtKB-KW"/>
</dbReference>
<gene>
    <name evidence="9" type="ORF">GCM10007971_26720</name>
</gene>
<keyword evidence="3" id="KW-0474">Menaquinone biosynthesis</keyword>
<evidence type="ECO:0000256" key="8">
    <source>
        <dbReference type="SAM" id="Phobius"/>
    </source>
</evidence>
<comment type="caution">
    <text evidence="9">The sequence shown here is derived from an EMBL/GenBank/DDBJ whole genome shotgun (WGS) entry which is preliminary data.</text>
</comment>
<feature type="transmembrane region" description="Helical" evidence="8">
    <location>
        <begin position="38"/>
        <end position="58"/>
    </location>
</feature>
<sequence length="314" mass="34898">MSIRTFLNLVEIKTKIASLFPFLLGLLFVLYRYGTLDYINTILFFSSMLIFDLTATAINQYMDYRKATSDSYRKERNIIGQAAIPERLVITTIISMLAISSALGIWLVSQTDLLVLFIGMLCFAVGIFYTFGPIPLSRMPLGEVFSGVTMGFGILFLTVYVNAFDKGIANISWQGSSFLLKFDILLLLEIGLVSLPCVLTIANLMLANNICDLEEDIANHRYTLPFYIGKKYAIWLFNLLYIVTFIAISVAALLGILPKALLLSLLMIKPVYSHVAAFNQKQSKTETFPLAGKNLVLVNGTIAILMLIVIAIPA</sequence>